<evidence type="ECO:0000256" key="19">
    <source>
        <dbReference type="ARBA" id="ARBA00023027"/>
    </source>
</evidence>
<comment type="catalytic activity">
    <reaction evidence="26">
        <text>S-nitroso-L-cysteinyl-[GAPDH] + L-cysteinyl-[protein] = L-cysteinyl-[GAPDH] + S-nitroso-L-cysteinyl-[protein]</text>
        <dbReference type="Rhea" id="RHEA:66684"/>
        <dbReference type="Rhea" id="RHEA-COMP:10131"/>
        <dbReference type="Rhea" id="RHEA-COMP:17089"/>
        <dbReference type="Rhea" id="RHEA-COMP:17090"/>
        <dbReference type="Rhea" id="RHEA-COMP:17091"/>
        <dbReference type="ChEBI" id="CHEBI:29950"/>
        <dbReference type="ChEBI" id="CHEBI:149494"/>
    </reaction>
    <physiologicalReaction direction="left-to-right" evidence="26">
        <dbReference type="Rhea" id="RHEA:66685"/>
    </physiologicalReaction>
</comment>
<keyword evidence="22" id="KW-0539">Nucleus</keyword>
<evidence type="ECO:0000313" key="33">
    <source>
        <dbReference type="Proteomes" id="UP000645828"/>
    </source>
</evidence>
<feature type="region of interest" description="Disordered" evidence="30">
    <location>
        <begin position="30"/>
        <end position="57"/>
    </location>
</feature>
<evidence type="ECO:0000256" key="25">
    <source>
        <dbReference type="ARBA" id="ARBA00047698"/>
    </source>
</evidence>
<protein>
    <recommendedName>
        <fullName evidence="7">Glyceraldehyde-3-phosphate dehydrogenase</fullName>
        <ecNumber evidence="6">1.2.1.12</ecNumber>
    </recommendedName>
    <alternativeName>
        <fullName evidence="23">Peptidyl-cysteine S-nitrosylase GAPDH</fullName>
    </alternativeName>
</protein>
<dbReference type="GO" id="GO:0006417">
    <property type="term" value="P:regulation of translation"/>
    <property type="evidence" value="ECO:0007669"/>
    <property type="project" value="UniProtKB-KW"/>
</dbReference>
<evidence type="ECO:0000256" key="12">
    <source>
        <dbReference type="ARBA" id="ARBA00022703"/>
    </source>
</evidence>
<evidence type="ECO:0000256" key="20">
    <source>
        <dbReference type="ARBA" id="ARBA00023152"/>
    </source>
</evidence>
<evidence type="ECO:0000256" key="2">
    <source>
        <dbReference type="ARBA" id="ARBA00004245"/>
    </source>
</evidence>
<dbReference type="Gene3D" id="3.40.50.720">
    <property type="entry name" value="NAD(P)-binding Rossmann-like Domain"/>
    <property type="match status" value="1"/>
</dbReference>
<dbReference type="SMART" id="SM00846">
    <property type="entry name" value="Gp_dh_N"/>
    <property type="match status" value="1"/>
</dbReference>
<evidence type="ECO:0000256" key="9">
    <source>
        <dbReference type="ARBA" id="ARBA00022490"/>
    </source>
</evidence>
<dbReference type="CDD" id="cd18126">
    <property type="entry name" value="GAPDH_I_C"/>
    <property type="match status" value="1"/>
</dbReference>
<keyword evidence="16" id="KW-0810">Translation regulation</keyword>
<dbReference type="GO" id="GO:0005634">
    <property type="term" value="C:nucleus"/>
    <property type="evidence" value="ECO:0007669"/>
    <property type="project" value="UniProtKB-SubCell"/>
</dbReference>
<dbReference type="GO" id="GO:0051287">
    <property type="term" value="F:NAD binding"/>
    <property type="evidence" value="ECO:0007669"/>
    <property type="project" value="InterPro"/>
</dbReference>
<dbReference type="GO" id="GO:0005856">
    <property type="term" value="C:cytoskeleton"/>
    <property type="evidence" value="ECO:0007669"/>
    <property type="project" value="UniProtKB-SubCell"/>
</dbReference>
<dbReference type="Proteomes" id="UP000645828">
    <property type="component" value="Unassembled WGS sequence"/>
</dbReference>
<keyword evidence="19 27" id="KW-0520">NAD</keyword>
<evidence type="ECO:0000256" key="7">
    <source>
        <dbReference type="ARBA" id="ARBA00021022"/>
    </source>
</evidence>
<dbReference type="CDD" id="cd05214">
    <property type="entry name" value="GAPDH_I_N"/>
    <property type="match status" value="1"/>
</dbReference>
<dbReference type="GO" id="GO:0016740">
    <property type="term" value="F:transferase activity"/>
    <property type="evidence" value="ECO:0007669"/>
    <property type="project" value="UniProtKB-KW"/>
</dbReference>
<dbReference type="Pfam" id="PF02800">
    <property type="entry name" value="Gp_dh_C"/>
    <property type="match status" value="1"/>
</dbReference>
<feature type="binding site" evidence="27">
    <location>
        <position position="173"/>
    </location>
    <ligand>
        <name>NAD(+)</name>
        <dbReference type="ChEBI" id="CHEBI:57540"/>
    </ligand>
</feature>
<dbReference type="InterPro" id="IPR020829">
    <property type="entry name" value="GlycerAld_3-P_DH_cat"/>
</dbReference>
<feature type="domain" description="Glyceraldehyde 3-phosphate dehydrogenase NAD(P) binding" evidence="31">
    <location>
        <begin position="67"/>
        <end position="197"/>
    </location>
</feature>
<evidence type="ECO:0000256" key="17">
    <source>
        <dbReference type="ARBA" id="ARBA00022859"/>
    </source>
</evidence>
<evidence type="ECO:0000313" key="32">
    <source>
        <dbReference type="EMBL" id="CAD7682516.1"/>
    </source>
</evidence>
<dbReference type="InterPro" id="IPR020831">
    <property type="entry name" value="GlycerAld/Erythrose_P_DH"/>
</dbReference>
<feature type="binding site" evidence="27">
    <location>
        <position position="131"/>
    </location>
    <ligand>
        <name>NAD(+)</name>
        <dbReference type="ChEBI" id="CHEBI:57540"/>
    </ligand>
</feature>
<keyword evidence="20" id="KW-0324">Glycolysis</keyword>
<dbReference type="GO" id="GO:0004365">
    <property type="term" value="F:glyceraldehyde-3-phosphate dehydrogenase (NAD+) (phosphorylating) activity"/>
    <property type="evidence" value="ECO:0007669"/>
    <property type="project" value="UniProtKB-EC"/>
</dbReference>
<proteinExistence type="inferred from homology"/>
<keyword evidence="8" id="KW-0488">Methylation</keyword>
<dbReference type="PANTHER" id="PTHR10836">
    <property type="entry name" value="GLYCERALDEHYDE 3-PHOSPHATE DEHYDROGENASE"/>
    <property type="match status" value="1"/>
</dbReference>
<evidence type="ECO:0000256" key="24">
    <source>
        <dbReference type="ARBA" id="ARBA00046997"/>
    </source>
</evidence>
<evidence type="ECO:0000256" key="26">
    <source>
        <dbReference type="ARBA" id="ARBA00048005"/>
    </source>
</evidence>
<keyword evidence="13" id="KW-0013">ADP-ribosylation</keyword>
<dbReference type="Pfam" id="PF00044">
    <property type="entry name" value="Gp_dh_N"/>
    <property type="match status" value="1"/>
</dbReference>
<keyword evidence="18" id="KW-0560">Oxidoreductase</keyword>
<dbReference type="InterPro" id="IPR036291">
    <property type="entry name" value="NAD(P)-bd_dom_sf"/>
</dbReference>
<evidence type="ECO:0000256" key="15">
    <source>
        <dbReference type="ARBA" id="ARBA00022843"/>
    </source>
</evidence>
<dbReference type="GO" id="GO:0006096">
    <property type="term" value="P:glycolytic process"/>
    <property type="evidence" value="ECO:0007669"/>
    <property type="project" value="UniProtKB-KW"/>
</dbReference>
<keyword evidence="11" id="KW-0808">Transferase</keyword>
<dbReference type="EC" id="1.2.1.12" evidence="6"/>
<feature type="site" description="Activates thiol group during catalysis" evidence="28">
    <location>
        <position position="215"/>
    </location>
</feature>
<gene>
    <name evidence="32" type="ORF">NYPRO_LOCUS15308</name>
</gene>
<dbReference type="InterPro" id="IPR020828">
    <property type="entry name" value="GlycerAld_3-P_DH_NAD(P)-bd"/>
</dbReference>
<evidence type="ECO:0000256" key="18">
    <source>
        <dbReference type="ARBA" id="ARBA00023002"/>
    </source>
</evidence>
<keyword evidence="15" id="KW-0832">Ubl conjugation</keyword>
<reference evidence="32" key="1">
    <citation type="submission" date="2020-12" db="EMBL/GenBank/DDBJ databases">
        <authorList>
            <consortium name="Molecular Ecology Group"/>
        </authorList>
    </citation>
    <scope>NUCLEOTIDE SEQUENCE</scope>
    <source>
        <strain evidence="32">TBG_1078</strain>
    </source>
</reference>
<dbReference type="SUPFAM" id="SSF55347">
    <property type="entry name" value="Glyceraldehyde-3-phosphate dehydrogenase-like, C-terminal domain"/>
    <property type="match status" value="1"/>
</dbReference>
<comment type="pathway">
    <text evidence="4">Carbohydrate degradation; glycolysis; pyruvate from D-glyceraldehyde 3-phosphate: step 1/5.</text>
</comment>
<evidence type="ECO:0000256" key="16">
    <source>
        <dbReference type="ARBA" id="ARBA00022845"/>
    </source>
</evidence>
<evidence type="ECO:0000256" key="1">
    <source>
        <dbReference type="ARBA" id="ARBA00004123"/>
    </source>
</evidence>
<dbReference type="GO" id="GO:0002376">
    <property type="term" value="P:immune system process"/>
    <property type="evidence" value="ECO:0007669"/>
    <property type="project" value="UniProtKB-KW"/>
</dbReference>
<dbReference type="GO" id="GO:0005829">
    <property type="term" value="C:cytosol"/>
    <property type="evidence" value="ECO:0007669"/>
    <property type="project" value="UniProtKB-SubCell"/>
</dbReference>
<dbReference type="FunFam" id="3.40.50.720:FF:001161">
    <property type="entry name" value="Glyceraldehyde-3-phosphate dehydrogenase"/>
    <property type="match status" value="1"/>
</dbReference>
<comment type="subunit">
    <text evidence="24">Homotetramer. Interacts with TPPP; the interaction is direct. Interacts (when S-nitrosylated) with SIAH1; leading to nuclear translocation. Interacts with RILPL1/GOSPEL, leading to prevent the interaction between GAPDH and SIAH1 and prevent nuclear translocation. Interacts with CHP1; the interaction increases the binding of CHP1 with microtubules. Associates with microtubules. Interacts with EIF1AD, USP25, PRKCI and WARS1. Interacts with phosphorylated RPL13A; inhibited by oxidatively-modified low-densitity lipoprotein (LDL(ox)). Component of the GAIT complex. Interacts with FKBP6; leading to inhibit GAPDH catalytic activity. Interacts with TRAF2, promoting TRAF2 ubiquitination. Interacts with TRAF3, promoting TRAF3 ubiquitination.</text>
</comment>
<evidence type="ECO:0000256" key="3">
    <source>
        <dbReference type="ARBA" id="ARBA00004514"/>
    </source>
</evidence>
<keyword evidence="17" id="KW-0391">Immunity</keyword>
<comment type="similarity">
    <text evidence="5 29">Belongs to the glyceraldehyde-3-phosphate dehydrogenase family.</text>
</comment>
<evidence type="ECO:0000256" key="30">
    <source>
        <dbReference type="SAM" id="MobiDB-lite"/>
    </source>
</evidence>
<evidence type="ECO:0000256" key="10">
    <source>
        <dbReference type="ARBA" id="ARBA00022499"/>
    </source>
</evidence>
<dbReference type="SUPFAM" id="SSF51735">
    <property type="entry name" value="NAD(P)-binding Rossmann-fold domains"/>
    <property type="match status" value="1"/>
</dbReference>
<keyword evidence="14" id="KW-0702">S-nitrosylation</keyword>
<evidence type="ECO:0000256" key="11">
    <source>
        <dbReference type="ARBA" id="ARBA00022679"/>
    </source>
</evidence>
<keyword evidence="33" id="KW-1185">Reference proteome</keyword>
<evidence type="ECO:0000256" key="14">
    <source>
        <dbReference type="ARBA" id="ARBA00022799"/>
    </source>
</evidence>
<sequence>MTRKKKTLTDQNSLQIFIQKLGRSRLHAMREPDTGLDPGTPGPLPGPKAAPNHDGEGRSERIWPYWRLLTRAAFNSGKVDIVAINDPFIDLNYMVYMFQYDSTHGKFHGTVKAKNGKLVINRKSISIFQERDPANIKWGDAGAEYVVESTGVFTTMEKAGAHLKGGAKRVIISAPSADAPMFVMGVNHEKYDNFLKITVIHDHFGIMEGLMTTVHAITATQKTVDGPSGKLWRDSRGAAQNTVPASTGAAKAVGKVIPELNRKLTGMAFRVPTPNVSVVDLTCRLEKAAKYDDIKKVVKQASEGPLKGIWGYTEDQVVSCDFNSDTHSSTFDAGAGIALNDHFVKLISWYDNEFSYSHRVVDLMVHMASKE</sequence>
<evidence type="ECO:0000256" key="6">
    <source>
        <dbReference type="ARBA" id="ARBA00013119"/>
    </source>
</evidence>
<dbReference type="AlphaFoldDB" id="A0A811Z1D3"/>
<dbReference type="Gene3D" id="3.30.360.10">
    <property type="entry name" value="Dihydrodipicolinate Reductase, domain 2"/>
    <property type="match status" value="1"/>
</dbReference>
<accession>A0A811Z1D3</accession>
<evidence type="ECO:0000256" key="8">
    <source>
        <dbReference type="ARBA" id="ARBA00022481"/>
    </source>
</evidence>
<evidence type="ECO:0000256" key="29">
    <source>
        <dbReference type="RuleBase" id="RU000397"/>
    </source>
</evidence>
<evidence type="ECO:0000256" key="13">
    <source>
        <dbReference type="ARBA" id="ARBA00022765"/>
    </source>
</evidence>
<keyword evidence="12" id="KW-0053">Apoptosis</keyword>
<keyword evidence="9" id="KW-0963">Cytoplasm</keyword>
<evidence type="ECO:0000256" key="23">
    <source>
        <dbReference type="ARBA" id="ARBA00031890"/>
    </source>
</evidence>
<dbReference type="FunFam" id="3.30.360.10:FF:000001">
    <property type="entry name" value="Glyceraldehyde-3-phosphate dehydrogenase"/>
    <property type="match status" value="1"/>
</dbReference>
<feature type="binding site" evidence="27">
    <location>
        <position position="352"/>
    </location>
    <ligand>
        <name>NAD(+)</name>
        <dbReference type="ChEBI" id="CHEBI:57540"/>
    </ligand>
</feature>
<comment type="subcellular location">
    <subcellularLocation>
        <location evidence="2">Cytoplasm</location>
        <location evidence="2">Cytoskeleton</location>
    </subcellularLocation>
    <subcellularLocation>
        <location evidence="3">Cytoplasm</location>
        <location evidence="3">Cytosol</location>
    </subcellularLocation>
    <subcellularLocation>
        <location evidence="1">Nucleus</location>
    </subcellularLocation>
</comment>
<name>A0A811Z1D3_NYCPR</name>
<keyword evidence="21" id="KW-0206">Cytoskeleton</keyword>
<evidence type="ECO:0000256" key="28">
    <source>
        <dbReference type="PIRSR" id="PIRSR000149-4"/>
    </source>
</evidence>
<keyword evidence="10" id="KW-1017">Isopeptide bond</keyword>
<evidence type="ECO:0000256" key="5">
    <source>
        <dbReference type="ARBA" id="ARBA00007406"/>
    </source>
</evidence>
<dbReference type="PIRSF" id="PIRSF000149">
    <property type="entry name" value="GAP_DH"/>
    <property type="match status" value="1"/>
</dbReference>
<dbReference type="EMBL" id="CAJHUB010000754">
    <property type="protein sequence ID" value="CAD7682516.1"/>
    <property type="molecule type" value="Genomic_DNA"/>
</dbReference>
<evidence type="ECO:0000256" key="4">
    <source>
        <dbReference type="ARBA" id="ARBA00004869"/>
    </source>
</evidence>
<evidence type="ECO:0000259" key="31">
    <source>
        <dbReference type="SMART" id="SM00846"/>
    </source>
</evidence>
<dbReference type="GO" id="GO:0006915">
    <property type="term" value="P:apoptotic process"/>
    <property type="evidence" value="ECO:0007669"/>
    <property type="project" value="UniProtKB-KW"/>
</dbReference>
<evidence type="ECO:0000256" key="21">
    <source>
        <dbReference type="ARBA" id="ARBA00023212"/>
    </source>
</evidence>
<dbReference type="PANTHER" id="PTHR10836:SF111">
    <property type="entry name" value="GLYCERALDEHYDE-3-PHOSPHATE DEHYDROGENASE"/>
    <property type="match status" value="1"/>
</dbReference>
<organism evidence="32 33">
    <name type="scientific">Nyctereutes procyonoides</name>
    <name type="common">Raccoon dog</name>
    <name type="synonym">Canis procyonoides</name>
    <dbReference type="NCBI Taxonomy" id="34880"/>
    <lineage>
        <taxon>Eukaryota</taxon>
        <taxon>Metazoa</taxon>
        <taxon>Chordata</taxon>
        <taxon>Craniata</taxon>
        <taxon>Vertebrata</taxon>
        <taxon>Euteleostomi</taxon>
        <taxon>Mammalia</taxon>
        <taxon>Eutheria</taxon>
        <taxon>Laurasiatheria</taxon>
        <taxon>Carnivora</taxon>
        <taxon>Caniformia</taxon>
        <taxon>Canidae</taxon>
        <taxon>Nyctereutes</taxon>
    </lineage>
</organism>
<feature type="binding site" evidence="27">
    <location>
        <position position="86"/>
    </location>
    <ligand>
        <name>NAD(+)</name>
        <dbReference type="ChEBI" id="CHEBI:57540"/>
    </ligand>
</feature>
<evidence type="ECO:0000256" key="27">
    <source>
        <dbReference type="PIRSR" id="PIRSR000149-3"/>
    </source>
</evidence>
<dbReference type="PRINTS" id="PR00078">
    <property type="entry name" value="G3PDHDRGNASE"/>
</dbReference>
<comment type="catalytic activity">
    <reaction evidence="25">
        <text>D-glyceraldehyde 3-phosphate + phosphate + NAD(+) = (2R)-3-phospho-glyceroyl phosphate + NADH + H(+)</text>
        <dbReference type="Rhea" id="RHEA:10300"/>
        <dbReference type="ChEBI" id="CHEBI:15378"/>
        <dbReference type="ChEBI" id="CHEBI:43474"/>
        <dbReference type="ChEBI" id="CHEBI:57540"/>
        <dbReference type="ChEBI" id="CHEBI:57604"/>
        <dbReference type="ChEBI" id="CHEBI:57945"/>
        <dbReference type="ChEBI" id="CHEBI:59776"/>
        <dbReference type="EC" id="1.2.1.12"/>
    </reaction>
</comment>
<keyword evidence="27" id="KW-0547">Nucleotide-binding</keyword>
<evidence type="ECO:0000256" key="22">
    <source>
        <dbReference type="ARBA" id="ARBA00023242"/>
    </source>
</evidence>
<comment type="caution">
    <text evidence="32">The sequence shown here is derived from an EMBL/GenBank/DDBJ whole genome shotgun (WGS) entry which is preliminary data.</text>
</comment>